<evidence type="ECO:0000256" key="2">
    <source>
        <dbReference type="ARBA" id="ARBA00022475"/>
    </source>
</evidence>
<feature type="transmembrane region" description="Helical" evidence="6">
    <location>
        <begin position="316"/>
        <end position="340"/>
    </location>
</feature>
<name>A0ABN9NHS2_9MYCO</name>
<evidence type="ECO:0000313" key="7">
    <source>
        <dbReference type="EMBL" id="CAJ1504819.1"/>
    </source>
</evidence>
<protein>
    <recommendedName>
        <fullName evidence="9">Polysaccharide biosynthesis protein</fullName>
    </recommendedName>
</protein>
<keyword evidence="5 6" id="KW-0472">Membrane</keyword>
<evidence type="ECO:0000256" key="5">
    <source>
        <dbReference type="ARBA" id="ARBA00023136"/>
    </source>
</evidence>
<keyword evidence="8" id="KW-1185">Reference proteome</keyword>
<comment type="subcellular location">
    <subcellularLocation>
        <location evidence="1">Cell membrane</location>
        <topology evidence="1">Multi-pass membrane protein</topology>
    </subcellularLocation>
</comment>
<dbReference type="Proteomes" id="UP001190336">
    <property type="component" value="Chromosome"/>
</dbReference>
<evidence type="ECO:0000256" key="6">
    <source>
        <dbReference type="SAM" id="Phobius"/>
    </source>
</evidence>
<feature type="transmembrane region" description="Helical" evidence="6">
    <location>
        <begin position="347"/>
        <end position="367"/>
    </location>
</feature>
<feature type="transmembrane region" description="Helical" evidence="6">
    <location>
        <begin position="205"/>
        <end position="227"/>
    </location>
</feature>
<feature type="transmembrane region" description="Helical" evidence="6">
    <location>
        <begin position="373"/>
        <end position="392"/>
    </location>
</feature>
<gene>
    <name evidence="7" type="ORF">MU0083_003532</name>
</gene>
<sequence>MARVGTATLLSALCGYAVLYLAARDLDPAGFAVFGVFWGAFGLVNGAANGLLQETTREVRDAGPAPAGTPHTRPLQVAGLTGLAAAAVVAVSSPLWSGHVFVEARWLSVGLLCFGLANFAMHATLLGTLAGTNRWTQYGALMVADAGTRVAVATATFVIGWGLAGFLWATVAGAMAWLLLLTASPAARSAARLPTAVSTARFLRGAAHSITAAGASAILVMGFPVLLQATYGELGAAGGVLILAVTATRAPLLVPLTAMQGNLIAHFVDQRGRRLRALSIPAAGVGALGAVGAVAAGLLGPWLLRTVFGPDYHTDGLLLAELTVAATAIALLTLTGAAAVAAALHRAYALGWVGATVASTALLLLPLELSTRAVVALLCGPLVGIAVHLAALRTD</sequence>
<feature type="transmembrane region" description="Helical" evidence="6">
    <location>
        <begin position="73"/>
        <end position="92"/>
    </location>
</feature>
<accession>A0ABN9NHS2</accession>
<keyword evidence="3 6" id="KW-0812">Transmembrane</keyword>
<evidence type="ECO:0000256" key="4">
    <source>
        <dbReference type="ARBA" id="ARBA00022989"/>
    </source>
</evidence>
<dbReference type="EMBL" id="OY726394">
    <property type="protein sequence ID" value="CAJ1504819.1"/>
    <property type="molecule type" value="Genomic_DNA"/>
</dbReference>
<dbReference type="RefSeq" id="WP_308477393.1">
    <property type="nucleotide sequence ID" value="NZ_OY726394.1"/>
</dbReference>
<feature type="transmembrane region" description="Helical" evidence="6">
    <location>
        <begin position="29"/>
        <end position="52"/>
    </location>
</feature>
<organism evidence="7 8">
    <name type="scientific">[Mycobacterium] kokjensenii</name>
    <dbReference type="NCBI Taxonomy" id="3064287"/>
    <lineage>
        <taxon>Bacteria</taxon>
        <taxon>Bacillati</taxon>
        <taxon>Actinomycetota</taxon>
        <taxon>Actinomycetes</taxon>
        <taxon>Mycobacteriales</taxon>
        <taxon>Mycobacteriaceae</taxon>
        <taxon>Mycolicibacter</taxon>
    </lineage>
</organism>
<dbReference type="PANTHER" id="PTHR30250:SF11">
    <property type="entry name" value="O-ANTIGEN TRANSPORTER-RELATED"/>
    <property type="match status" value="1"/>
</dbReference>
<feature type="transmembrane region" description="Helical" evidence="6">
    <location>
        <begin position="165"/>
        <end position="184"/>
    </location>
</feature>
<dbReference type="InterPro" id="IPR050833">
    <property type="entry name" value="Poly_Biosynth_Transport"/>
</dbReference>
<evidence type="ECO:0008006" key="9">
    <source>
        <dbReference type="Google" id="ProtNLM"/>
    </source>
</evidence>
<feature type="transmembrane region" description="Helical" evidence="6">
    <location>
        <begin position="104"/>
        <end position="126"/>
    </location>
</feature>
<reference evidence="7 8" key="1">
    <citation type="submission" date="2023-08" db="EMBL/GenBank/DDBJ databases">
        <authorList>
            <person name="Folkvardsen B D."/>
            <person name="Norman A."/>
        </authorList>
    </citation>
    <scope>NUCLEOTIDE SEQUENCE [LARGE SCALE GENOMIC DNA]</scope>
    <source>
        <strain evidence="7 8">Mu0083</strain>
    </source>
</reference>
<evidence type="ECO:0000256" key="1">
    <source>
        <dbReference type="ARBA" id="ARBA00004651"/>
    </source>
</evidence>
<keyword evidence="2" id="KW-1003">Cell membrane</keyword>
<keyword evidence="4 6" id="KW-1133">Transmembrane helix</keyword>
<feature type="transmembrane region" description="Helical" evidence="6">
    <location>
        <begin position="239"/>
        <end position="259"/>
    </location>
</feature>
<proteinExistence type="predicted"/>
<dbReference type="PANTHER" id="PTHR30250">
    <property type="entry name" value="PST FAMILY PREDICTED COLANIC ACID TRANSPORTER"/>
    <property type="match status" value="1"/>
</dbReference>
<evidence type="ECO:0000256" key="3">
    <source>
        <dbReference type="ARBA" id="ARBA00022692"/>
    </source>
</evidence>
<evidence type="ECO:0000313" key="8">
    <source>
        <dbReference type="Proteomes" id="UP001190336"/>
    </source>
</evidence>
<feature type="transmembrane region" description="Helical" evidence="6">
    <location>
        <begin position="280"/>
        <end position="304"/>
    </location>
</feature>